<organism evidence="1">
    <name type="scientific">virus sp. ctQcs9</name>
    <dbReference type="NCBI Taxonomy" id="2825816"/>
    <lineage>
        <taxon>Viruses</taxon>
    </lineage>
</organism>
<accession>A0A8S5R9X3</accession>
<reference evidence="1" key="1">
    <citation type="journal article" date="2021" name="Proc. Natl. Acad. Sci. U.S.A.">
        <title>A Catalog of Tens of Thousands of Viruses from Human Metagenomes Reveals Hidden Associations with Chronic Diseases.</title>
        <authorList>
            <person name="Tisza M.J."/>
            <person name="Buck C.B."/>
        </authorList>
    </citation>
    <scope>NUCLEOTIDE SEQUENCE</scope>
    <source>
        <strain evidence="1">CtQcs9</strain>
    </source>
</reference>
<protein>
    <submittedName>
        <fullName evidence="1">Uncharacterized protein</fullName>
    </submittedName>
</protein>
<proteinExistence type="predicted"/>
<dbReference type="EMBL" id="BK059082">
    <property type="protein sequence ID" value="DAE28143.1"/>
    <property type="molecule type" value="Genomic_DNA"/>
</dbReference>
<name>A0A8S5R9X3_9VIRU</name>
<evidence type="ECO:0000313" key="1">
    <source>
        <dbReference type="EMBL" id="DAE28143.1"/>
    </source>
</evidence>
<sequence>MAVKIPATGAYSSDNYLKTSIRYAPTVDTLSIDVKHAEQKGGNDVALIDDFIIPAGYYPTDKSVPVRVTDNGENIGEINVEKEKIATGAGDVIPSPGFDYLKLVKIKAAGGFSILDNGSRELSVGSYNTTNNGYAVTAANVVGKFSTAGWITTANNTDSSVVVGKLPKATFGFTNNIVKSTGAGYIPSGETLLTMSPYTHGMSIA</sequence>